<dbReference type="Proteomes" id="UP000225277">
    <property type="component" value="Unassembled WGS sequence"/>
</dbReference>
<evidence type="ECO:0000313" key="2">
    <source>
        <dbReference type="Proteomes" id="UP000225277"/>
    </source>
</evidence>
<organism evidence="1 2">
    <name type="scientific">Ramularia collo-cygni</name>
    <dbReference type="NCBI Taxonomy" id="112498"/>
    <lineage>
        <taxon>Eukaryota</taxon>
        <taxon>Fungi</taxon>
        <taxon>Dikarya</taxon>
        <taxon>Ascomycota</taxon>
        <taxon>Pezizomycotina</taxon>
        <taxon>Dothideomycetes</taxon>
        <taxon>Dothideomycetidae</taxon>
        <taxon>Mycosphaerellales</taxon>
        <taxon>Mycosphaerellaceae</taxon>
        <taxon>Ramularia</taxon>
    </lineage>
</organism>
<dbReference type="RefSeq" id="XP_023629885.1">
    <property type="nucleotide sequence ID" value="XM_023774117.1"/>
</dbReference>
<name>A0A2D3VG97_9PEZI</name>
<dbReference type="GeneID" id="35603951"/>
<protein>
    <submittedName>
        <fullName evidence="1">Uncharacterized protein</fullName>
    </submittedName>
</protein>
<accession>A0A2D3VG97</accession>
<keyword evidence="2" id="KW-1185">Reference proteome</keyword>
<dbReference type="OrthoDB" id="3648637at2759"/>
<gene>
    <name evidence="1" type="ORF">RCC_08871</name>
</gene>
<dbReference type="EMBL" id="FJUY01000015">
    <property type="protein sequence ID" value="CZT23161.1"/>
    <property type="molecule type" value="Genomic_DNA"/>
</dbReference>
<proteinExistence type="predicted"/>
<dbReference type="AlphaFoldDB" id="A0A2D3VG97"/>
<sequence>MGRTKIYQPSLYKLKDSAFALLVDDVNGVVPAADLPNYIHPLFNRYKFLRHSDAEYRELNMALRLASRMLLDDRAAYFITTMVDGSLHIMNDDGTPGQEINPHDLVTHNFDAKRLIRCARRIANPGSTEPFISESMRVRSREILKDLDPVLSEIIVEPPNATGDDSTHFRFSTGSRGEADIYLRNSTAFSHRRYNGDSNAARAYQAHCARTLVHEIAHVVSGGAHGRRSTQEDVFFEGLCSNEAGFNLETLLFGGIVDIQGLAEFLPGSNDGGNVLKEFPDPRIIRGYQPPLEEILLRWPTDKYIRVTRVPWSFISSMFTQRFWNQDVPAFGMGPIQPSLAPSWYFVDVFPGDITISEEGKVTTCMTSGTMPGATCDSTLPLRVREGLRDITGHVTNPW</sequence>
<evidence type="ECO:0000313" key="1">
    <source>
        <dbReference type="EMBL" id="CZT23161.1"/>
    </source>
</evidence>
<reference evidence="1 2" key="1">
    <citation type="submission" date="2016-03" db="EMBL/GenBank/DDBJ databases">
        <authorList>
            <person name="Ploux O."/>
        </authorList>
    </citation>
    <scope>NUCLEOTIDE SEQUENCE [LARGE SCALE GENOMIC DNA]</scope>
    <source>
        <strain evidence="1 2">URUG2</strain>
    </source>
</reference>